<keyword evidence="2" id="KW-1185">Reference proteome</keyword>
<name>A0A162EE74_9CRUS</name>
<protein>
    <submittedName>
        <fullName evidence="1">Uncharacterized protein</fullName>
    </submittedName>
</protein>
<comment type="caution">
    <text evidence="1">The sequence shown here is derived from an EMBL/GenBank/DDBJ whole genome shotgun (WGS) entry which is preliminary data.</text>
</comment>
<evidence type="ECO:0000313" key="2">
    <source>
        <dbReference type="Proteomes" id="UP000076858"/>
    </source>
</evidence>
<reference evidence="1 2" key="1">
    <citation type="submission" date="2016-03" db="EMBL/GenBank/DDBJ databases">
        <title>EvidentialGene: Evidence-directed Construction of Genes on Genomes.</title>
        <authorList>
            <person name="Gilbert D.G."/>
            <person name="Choi J.-H."/>
            <person name="Mockaitis K."/>
            <person name="Colbourne J."/>
            <person name="Pfrender M."/>
        </authorList>
    </citation>
    <scope>NUCLEOTIDE SEQUENCE [LARGE SCALE GENOMIC DNA]</scope>
    <source>
        <strain evidence="1 2">Xinb3</strain>
        <tissue evidence="1">Complete organism</tissue>
    </source>
</reference>
<organism evidence="1 2">
    <name type="scientific">Daphnia magna</name>
    <dbReference type="NCBI Taxonomy" id="35525"/>
    <lineage>
        <taxon>Eukaryota</taxon>
        <taxon>Metazoa</taxon>
        <taxon>Ecdysozoa</taxon>
        <taxon>Arthropoda</taxon>
        <taxon>Crustacea</taxon>
        <taxon>Branchiopoda</taxon>
        <taxon>Diplostraca</taxon>
        <taxon>Cladocera</taxon>
        <taxon>Anomopoda</taxon>
        <taxon>Daphniidae</taxon>
        <taxon>Daphnia</taxon>
    </lineage>
</organism>
<proteinExistence type="predicted"/>
<dbReference type="AlphaFoldDB" id="A0A162EE74"/>
<evidence type="ECO:0000313" key="1">
    <source>
        <dbReference type="EMBL" id="KZS09720.1"/>
    </source>
</evidence>
<sequence length="42" mass="5166">MKQNLNTPGLTATQMWMKLSTQYEIRTTEHLHMLWQNYYDFT</sequence>
<dbReference type="Proteomes" id="UP000076858">
    <property type="component" value="Unassembled WGS sequence"/>
</dbReference>
<gene>
    <name evidence="1" type="ORF">APZ42_026025</name>
</gene>
<accession>A0A162EE74</accession>
<dbReference type="EMBL" id="LRGB01002003">
    <property type="protein sequence ID" value="KZS09720.1"/>
    <property type="molecule type" value="Genomic_DNA"/>
</dbReference>